<proteinExistence type="predicted"/>
<dbReference type="Proteomes" id="UP001066276">
    <property type="component" value="Chromosome 4_1"/>
</dbReference>
<evidence type="ECO:0000313" key="1">
    <source>
        <dbReference type="EMBL" id="KAJ1172586.1"/>
    </source>
</evidence>
<dbReference type="EMBL" id="JANPWB010000007">
    <property type="protein sequence ID" value="KAJ1172586.1"/>
    <property type="molecule type" value="Genomic_DNA"/>
</dbReference>
<reference evidence="1" key="1">
    <citation type="journal article" date="2022" name="bioRxiv">
        <title>Sequencing and chromosome-scale assembly of the giantPleurodeles waltlgenome.</title>
        <authorList>
            <person name="Brown T."/>
            <person name="Elewa A."/>
            <person name="Iarovenko S."/>
            <person name="Subramanian E."/>
            <person name="Araus A.J."/>
            <person name="Petzold A."/>
            <person name="Susuki M."/>
            <person name="Suzuki K.-i.T."/>
            <person name="Hayashi T."/>
            <person name="Toyoda A."/>
            <person name="Oliveira C."/>
            <person name="Osipova E."/>
            <person name="Leigh N.D."/>
            <person name="Simon A."/>
            <person name="Yun M.H."/>
        </authorList>
    </citation>
    <scope>NUCLEOTIDE SEQUENCE</scope>
    <source>
        <strain evidence="1">20211129_DDA</strain>
        <tissue evidence="1">Liver</tissue>
    </source>
</reference>
<comment type="caution">
    <text evidence="1">The sequence shown here is derived from an EMBL/GenBank/DDBJ whole genome shotgun (WGS) entry which is preliminary data.</text>
</comment>
<organism evidence="1 2">
    <name type="scientific">Pleurodeles waltl</name>
    <name type="common">Iberian ribbed newt</name>
    <dbReference type="NCBI Taxonomy" id="8319"/>
    <lineage>
        <taxon>Eukaryota</taxon>
        <taxon>Metazoa</taxon>
        <taxon>Chordata</taxon>
        <taxon>Craniata</taxon>
        <taxon>Vertebrata</taxon>
        <taxon>Euteleostomi</taxon>
        <taxon>Amphibia</taxon>
        <taxon>Batrachia</taxon>
        <taxon>Caudata</taxon>
        <taxon>Salamandroidea</taxon>
        <taxon>Salamandridae</taxon>
        <taxon>Pleurodelinae</taxon>
        <taxon>Pleurodeles</taxon>
    </lineage>
</organism>
<gene>
    <name evidence="1" type="ORF">NDU88_004431</name>
</gene>
<keyword evidence="2" id="KW-1185">Reference proteome</keyword>
<evidence type="ECO:0008006" key="3">
    <source>
        <dbReference type="Google" id="ProtNLM"/>
    </source>
</evidence>
<accession>A0AAV7T941</accession>
<protein>
    <recommendedName>
        <fullName evidence="3">Reverse transcriptase</fullName>
    </recommendedName>
</protein>
<name>A0AAV7T941_PLEWA</name>
<evidence type="ECO:0000313" key="2">
    <source>
        <dbReference type="Proteomes" id="UP001066276"/>
    </source>
</evidence>
<dbReference type="AlphaFoldDB" id="A0AAV7T941"/>
<sequence length="350" mass="38719">MHARGLNRYKSCPRGCTADEMTYHLFWECAYAQDLLKALSTEVGAWIPTTCITADSVMYGLFPGSYALGDLQGCWRLLCCFKDVLLFSRNHLVEGKKETSTLSCRKMIHSLLCDYEALDGSDDDSDNETCCRHSGNELSPEWVVQETLGSDGGVDISQVRDKVERQQSRSKWRYDNLKRVKVVPIGVGDEVTVKKPRGKGGREFQVFVPTTKVIRVSKHSGIAEGDKWWNMRNVVKVAGAVPEVTFSGVWVGREMGVNACDGGTFERGVSEKARQCGVLHEGDSGVLAGRSEGDIRGDGVLDVCGDSSTQAAGVLDKVERSEGGVIQEDVLDRPKRNVTRPKYLNQYVMY</sequence>